<dbReference type="Proteomes" id="UP000710849">
    <property type="component" value="Unassembled WGS sequence"/>
</dbReference>
<name>A0A9P5M153_9HELO</name>
<comment type="caution">
    <text evidence="2">The sequence shown here is derived from an EMBL/GenBank/DDBJ whole genome shotgun (WGS) entry which is preliminary data.</text>
</comment>
<organism evidence="2 3">
    <name type="scientific">Botrytis byssoidea</name>
    <dbReference type="NCBI Taxonomy" id="139641"/>
    <lineage>
        <taxon>Eukaryota</taxon>
        <taxon>Fungi</taxon>
        <taxon>Dikarya</taxon>
        <taxon>Ascomycota</taxon>
        <taxon>Pezizomycotina</taxon>
        <taxon>Leotiomycetes</taxon>
        <taxon>Helotiales</taxon>
        <taxon>Sclerotiniaceae</taxon>
        <taxon>Botrytis</taxon>
    </lineage>
</organism>
<dbReference type="GeneID" id="62147166"/>
<keyword evidence="3" id="KW-1185">Reference proteome</keyword>
<dbReference type="EMBL" id="RCSW01000006">
    <property type="protein sequence ID" value="KAF7948166.1"/>
    <property type="molecule type" value="Genomic_DNA"/>
</dbReference>
<proteinExistence type="predicted"/>
<dbReference type="RefSeq" id="XP_038734698.1">
    <property type="nucleotide sequence ID" value="XM_038874089.1"/>
</dbReference>
<evidence type="ECO:0000313" key="3">
    <source>
        <dbReference type="Proteomes" id="UP000710849"/>
    </source>
</evidence>
<feature type="compositionally biased region" description="Polar residues" evidence="1">
    <location>
        <begin position="52"/>
        <end position="61"/>
    </location>
</feature>
<evidence type="ECO:0000256" key="1">
    <source>
        <dbReference type="SAM" id="MobiDB-lite"/>
    </source>
</evidence>
<accession>A0A9P5M153</accession>
<gene>
    <name evidence="2" type="ORF">EAE97_003577</name>
</gene>
<sequence>MQNGRWEAHRRVSIIHHRKHGRPAPKRLNPQPNTSRKRTQSKEEEPELQIRADSSISSKKK</sequence>
<feature type="compositionally biased region" description="Basic and acidic residues" evidence="1">
    <location>
        <begin position="1"/>
        <end position="10"/>
    </location>
</feature>
<protein>
    <submittedName>
        <fullName evidence="2">Uncharacterized protein</fullName>
    </submittedName>
</protein>
<feature type="compositionally biased region" description="Basic residues" evidence="1">
    <location>
        <begin position="11"/>
        <end position="25"/>
    </location>
</feature>
<feature type="region of interest" description="Disordered" evidence="1">
    <location>
        <begin position="1"/>
        <end position="61"/>
    </location>
</feature>
<dbReference type="AlphaFoldDB" id="A0A9P5M153"/>
<evidence type="ECO:0000313" key="2">
    <source>
        <dbReference type="EMBL" id="KAF7948166.1"/>
    </source>
</evidence>
<reference evidence="2 3" key="1">
    <citation type="journal article" date="2020" name="Genome Biol. Evol.">
        <title>Comparative genomics of Sclerotiniaceae.</title>
        <authorList>
            <person name="Valero Jimenez C.A."/>
            <person name="Steentjes M."/>
            <person name="Scholten O.E."/>
            <person name="Van Kan J.A.L."/>
        </authorList>
    </citation>
    <scope>NUCLEOTIDE SEQUENCE [LARGE SCALE GENOMIC DNA]</scope>
    <source>
        <strain evidence="2 3">MUCL 94</strain>
    </source>
</reference>